<gene>
    <name evidence="2" type="ORF">A7A78_07770</name>
</gene>
<proteinExistence type="predicted"/>
<protein>
    <submittedName>
        <fullName evidence="2">Alpha/beta hydrolase</fullName>
    </submittedName>
</protein>
<reference evidence="2 3" key="1">
    <citation type="submission" date="2016-05" db="EMBL/GenBank/DDBJ databases">
        <title>Genome sequencing of Vitellibacter soesokkakensis RSSK-12.</title>
        <authorList>
            <person name="Thevarajoo S."/>
            <person name="Selvaratnam C."/>
            <person name="Goh K.M."/>
            <person name="Chan K.-G."/>
            <person name="Chong C.S."/>
        </authorList>
    </citation>
    <scope>NUCLEOTIDE SEQUENCE [LARGE SCALE GENOMIC DNA]</scope>
    <source>
        <strain evidence="2 3">RSSK-12</strain>
    </source>
</reference>
<dbReference type="SUPFAM" id="SSF53474">
    <property type="entry name" value="alpha/beta-Hydrolases"/>
    <property type="match status" value="1"/>
</dbReference>
<dbReference type="EMBL" id="LXIE01000050">
    <property type="protein sequence ID" value="OAD90106.1"/>
    <property type="molecule type" value="Genomic_DNA"/>
</dbReference>
<dbReference type="OrthoDB" id="5513277at2"/>
<dbReference type="InterPro" id="IPR050266">
    <property type="entry name" value="AB_hydrolase_sf"/>
</dbReference>
<feature type="domain" description="AB hydrolase-1" evidence="1">
    <location>
        <begin position="83"/>
        <end position="199"/>
    </location>
</feature>
<dbReference type="RefSeq" id="WP_068763131.1">
    <property type="nucleotide sequence ID" value="NZ_LXIE01000050.1"/>
</dbReference>
<evidence type="ECO:0000259" key="1">
    <source>
        <dbReference type="Pfam" id="PF00561"/>
    </source>
</evidence>
<keyword evidence="3" id="KW-1185">Reference proteome</keyword>
<dbReference type="PANTHER" id="PTHR43798">
    <property type="entry name" value="MONOACYLGLYCEROL LIPASE"/>
    <property type="match status" value="1"/>
</dbReference>
<sequence>MNYFKTLLFLVLLTFFTGCKKDEYKEFKKVPEYITHPDKAHKAYYEAYDKTLQNWGVAYEDLYITTSKGIAHVLMSGPKDGTPVVLLHGMSASSTMWYPNAKALAKQFRIFAIDLIIEPGKSHKTADFENIEEVTAWYEEVFWALKLESFHLVGTSRGGWIATDIALQSKRDIKSLILLSPVQTFMWIPPSTDLLKNILNVFYSKEDGVWRTMETLSKNPSKIDKTYMAQYRLGLKNDTEDKFLVQMKPFPNKELSTLKMPVLVLIGDDDMFNTKHTIHLTEKYLPRGRGEIISNSGHFLSVDQAEIVDKKMIDFMKSAEKVD</sequence>
<dbReference type="Pfam" id="PF00561">
    <property type="entry name" value="Abhydrolase_1"/>
    <property type="match status" value="1"/>
</dbReference>
<name>A0A1A9LAV6_9FLAO</name>
<dbReference type="Gene3D" id="3.40.50.1820">
    <property type="entry name" value="alpha/beta hydrolase"/>
    <property type="match status" value="1"/>
</dbReference>
<evidence type="ECO:0000313" key="2">
    <source>
        <dbReference type="EMBL" id="OAD90106.1"/>
    </source>
</evidence>
<evidence type="ECO:0000313" key="3">
    <source>
        <dbReference type="Proteomes" id="UP000077552"/>
    </source>
</evidence>
<dbReference type="InterPro" id="IPR029058">
    <property type="entry name" value="AB_hydrolase_fold"/>
</dbReference>
<dbReference type="AlphaFoldDB" id="A0A1A9LAV6"/>
<keyword evidence="2" id="KW-0378">Hydrolase</keyword>
<dbReference type="STRING" id="1385699.A7A78_07770"/>
<dbReference type="Proteomes" id="UP000077552">
    <property type="component" value="Unassembled WGS sequence"/>
</dbReference>
<comment type="caution">
    <text evidence="2">The sequence shown here is derived from an EMBL/GenBank/DDBJ whole genome shotgun (WGS) entry which is preliminary data.</text>
</comment>
<organism evidence="2 3">
    <name type="scientific">Aequorivita soesokkakensis</name>
    <dbReference type="NCBI Taxonomy" id="1385699"/>
    <lineage>
        <taxon>Bacteria</taxon>
        <taxon>Pseudomonadati</taxon>
        <taxon>Bacteroidota</taxon>
        <taxon>Flavobacteriia</taxon>
        <taxon>Flavobacteriales</taxon>
        <taxon>Flavobacteriaceae</taxon>
        <taxon>Aequorivita</taxon>
    </lineage>
</organism>
<dbReference type="PROSITE" id="PS51257">
    <property type="entry name" value="PROKAR_LIPOPROTEIN"/>
    <property type="match status" value="1"/>
</dbReference>
<accession>A0A1A9LAV6</accession>
<dbReference type="InterPro" id="IPR000073">
    <property type="entry name" value="AB_hydrolase_1"/>
</dbReference>
<dbReference type="GO" id="GO:0016787">
    <property type="term" value="F:hydrolase activity"/>
    <property type="evidence" value="ECO:0007669"/>
    <property type="project" value="UniProtKB-KW"/>
</dbReference>